<dbReference type="Proteomes" id="UP000287651">
    <property type="component" value="Unassembled WGS sequence"/>
</dbReference>
<evidence type="ECO:0000313" key="3">
    <source>
        <dbReference type="Proteomes" id="UP000287651"/>
    </source>
</evidence>
<name>A0A426YQL1_ENSVE</name>
<protein>
    <submittedName>
        <fullName evidence="2">Uncharacterized protein</fullName>
    </submittedName>
</protein>
<comment type="caution">
    <text evidence="2">The sequence shown here is derived from an EMBL/GenBank/DDBJ whole genome shotgun (WGS) entry which is preliminary data.</text>
</comment>
<accession>A0A426YQL1</accession>
<feature type="region of interest" description="Disordered" evidence="1">
    <location>
        <begin position="1"/>
        <end position="66"/>
    </location>
</feature>
<gene>
    <name evidence="2" type="ORF">B296_00036200</name>
</gene>
<organism evidence="2 3">
    <name type="scientific">Ensete ventricosum</name>
    <name type="common">Abyssinian banana</name>
    <name type="synonym">Musa ensete</name>
    <dbReference type="NCBI Taxonomy" id="4639"/>
    <lineage>
        <taxon>Eukaryota</taxon>
        <taxon>Viridiplantae</taxon>
        <taxon>Streptophyta</taxon>
        <taxon>Embryophyta</taxon>
        <taxon>Tracheophyta</taxon>
        <taxon>Spermatophyta</taxon>
        <taxon>Magnoliopsida</taxon>
        <taxon>Liliopsida</taxon>
        <taxon>Zingiberales</taxon>
        <taxon>Musaceae</taxon>
        <taxon>Ensete</taxon>
    </lineage>
</organism>
<feature type="compositionally biased region" description="Polar residues" evidence="1">
    <location>
        <begin position="44"/>
        <end position="55"/>
    </location>
</feature>
<feature type="compositionally biased region" description="Basic and acidic residues" evidence="1">
    <location>
        <begin position="28"/>
        <end position="42"/>
    </location>
</feature>
<evidence type="ECO:0000313" key="2">
    <source>
        <dbReference type="EMBL" id="RRT54019.1"/>
    </source>
</evidence>
<proteinExistence type="predicted"/>
<sequence>MGRHNAAPGSSPFSWPSLIHHGSLGGSIKDRRDKNEDGRAIKEVSNSRMHNTSGDGTPAPFVRLRH</sequence>
<dbReference type="AlphaFoldDB" id="A0A426YQL1"/>
<dbReference type="EMBL" id="AMZH03010820">
    <property type="protein sequence ID" value="RRT54019.1"/>
    <property type="molecule type" value="Genomic_DNA"/>
</dbReference>
<reference evidence="2 3" key="1">
    <citation type="journal article" date="2014" name="Agronomy (Basel)">
        <title>A Draft Genome Sequence for Ensete ventricosum, the Drought-Tolerant Tree Against Hunger.</title>
        <authorList>
            <person name="Harrison J."/>
            <person name="Moore K.A."/>
            <person name="Paszkiewicz K."/>
            <person name="Jones T."/>
            <person name="Grant M."/>
            <person name="Ambacheew D."/>
            <person name="Muzemil S."/>
            <person name="Studholme D.J."/>
        </authorList>
    </citation>
    <scope>NUCLEOTIDE SEQUENCE [LARGE SCALE GENOMIC DNA]</scope>
</reference>
<evidence type="ECO:0000256" key="1">
    <source>
        <dbReference type="SAM" id="MobiDB-lite"/>
    </source>
</evidence>